<evidence type="ECO:0000313" key="3">
    <source>
        <dbReference type="EMBL" id="QEY02173.1"/>
    </source>
</evidence>
<dbReference type="AlphaFoldDB" id="A0A5J6NII4"/>
<evidence type="ECO:0000256" key="2">
    <source>
        <dbReference type="ARBA" id="ARBA00022840"/>
    </source>
</evidence>
<proteinExistence type="evidence at transcript level"/>
<keyword evidence="2" id="KW-0067">ATP-binding</keyword>
<dbReference type="PANTHER" id="PTHR48103">
    <property type="entry name" value="MIDASIN-RELATED"/>
    <property type="match status" value="1"/>
</dbReference>
<protein>
    <submittedName>
        <fullName evidence="3">Midasin</fullName>
    </submittedName>
</protein>
<dbReference type="PANTHER" id="PTHR48103:SF2">
    <property type="entry name" value="MIDASIN"/>
    <property type="match status" value="1"/>
</dbReference>
<reference evidence="3" key="1">
    <citation type="submission" date="2019-09" db="EMBL/GenBank/DDBJ databases">
        <authorList>
            <person name="Khodavirdipour A."/>
            <person name="Haddadi F."/>
            <person name="Rohaninejad H."/>
            <person name="Shiri Y."/>
        </authorList>
    </citation>
    <scope>NUCLEOTIDE SEQUENCE</scope>
</reference>
<dbReference type="EMBL" id="MN398149">
    <property type="protein sequence ID" value="QEY02173.1"/>
    <property type="molecule type" value="mRNA"/>
</dbReference>
<accession>A0A5J6NII4</accession>
<name>A0A5J6NII4_9APIA</name>
<dbReference type="GO" id="GO:0030687">
    <property type="term" value="C:preribosome, large subunit precursor"/>
    <property type="evidence" value="ECO:0007669"/>
    <property type="project" value="TreeGrafter"/>
</dbReference>
<dbReference type="GO" id="GO:0000027">
    <property type="term" value="P:ribosomal large subunit assembly"/>
    <property type="evidence" value="ECO:0007669"/>
    <property type="project" value="TreeGrafter"/>
</dbReference>
<keyword evidence="1" id="KW-0547">Nucleotide-binding</keyword>
<dbReference type="GO" id="GO:0005634">
    <property type="term" value="C:nucleus"/>
    <property type="evidence" value="ECO:0007669"/>
    <property type="project" value="TreeGrafter"/>
</dbReference>
<evidence type="ECO:0000256" key="1">
    <source>
        <dbReference type="ARBA" id="ARBA00022741"/>
    </source>
</evidence>
<organism evidence="3">
    <name type="scientific">Oliveria decumbens</name>
    <dbReference type="NCBI Taxonomy" id="2571315"/>
    <lineage>
        <taxon>Eukaryota</taxon>
        <taxon>Viridiplantae</taxon>
        <taxon>Streptophyta</taxon>
        <taxon>Embryophyta</taxon>
        <taxon>Tracheophyta</taxon>
        <taxon>Spermatophyta</taxon>
        <taxon>Magnoliopsida</taxon>
        <taxon>eudicotyledons</taxon>
        <taxon>Gunneridae</taxon>
        <taxon>Pentapetalae</taxon>
        <taxon>asterids</taxon>
        <taxon>campanulids</taxon>
        <taxon>Apiales</taxon>
        <taxon>Apiaceae</taxon>
        <taxon>Apioideae</taxon>
        <taxon>apioid superclade</taxon>
        <taxon>Careae</taxon>
        <taxon>Oliveria</taxon>
    </lineage>
</organism>
<dbReference type="GO" id="GO:0000055">
    <property type="term" value="P:ribosomal large subunit export from nucleus"/>
    <property type="evidence" value="ECO:0007669"/>
    <property type="project" value="TreeGrafter"/>
</dbReference>
<dbReference type="GO" id="GO:0005524">
    <property type="term" value="F:ATP binding"/>
    <property type="evidence" value="ECO:0007669"/>
    <property type="project" value="UniProtKB-KW"/>
</dbReference>
<sequence length="145" mass="16821">MLSSLTFRQENTIADEPMVDLLKYLNNMLDDAVANARLPSGHNPLQQLVLIIADGRFHEKENLKRCVRDILSKKRMVAFLLLDSPQESIMDLMEASFQSGNVTFSKYMDSFPFPFYVLLKNIEALPRTLADLLRQWFELMQYSKD</sequence>